<dbReference type="OrthoDB" id="795326at2"/>
<accession>A0A1Z2XKC9</accession>
<dbReference type="AlphaFoldDB" id="A0A1B1S8C8"/>
<evidence type="ECO:0000313" key="2">
    <source>
        <dbReference type="Proteomes" id="UP000186351"/>
    </source>
</evidence>
<name>A0A1B1S8C8_9BACT</name>
<reference evidence="2" key="1">
    <citation type="submission" date="2016-04" db="EMBL/GenBank/DDBJ databases">
        <title>Complete Genome Sequences of Twelve Strains of a Stable Defined Moderately Diverse Mouse Microbiota 2 (sDMDMm2).</title>
        <authorList>
            <person name="Uchimura Y."/>
            <person name="Wyss M."/>
            <person name="Brugiroux S."/>
            <person name="Limenitakis J.P."/>
            <person name="Stecher B."/>
            <person name="McCoy K.D."/>
            <person name="Macpherson A.J."/>
        </authorList>
    </citation>
    <scope>NUCLEOTIDE SEQUENCE [LARGE SCALE GENOMIC DNA]</scope>
    <source>
        <strain evidence="2">YL27</strain>
    </source>
</reference>
<protein>
    <submittedName>
        <fullName evidence="1">Mobilization protein</fullName>
    </submittedName>
</protein>
<dbReference type="GeneID" id="65536106"/>
<sequence length="347" mass="38973">MSEVKQDILRLWEEKQLRITDEIQTAPEVLYANGSVIGTLGNFSASTGKAKSKKTFNVAAIVGASLVNGKVLGYTVEFPDDKRTILYFDTEQSPYHCQKVMERALRLAKLPTDTHPENLKFAALRQLTPSLRLEVIEQAIINTPGVGLVIIDGVRDLMYDINCAKESTDLIGKLMEWTDKFQIHIHTVLHLNKSDDNARGHVGTELNNKAETVLQVSRSKTDDTVSEVCAAMIRAAEFDPFAFRINDYGLPEIASGYVFTEPGKKAKDPYPYKELTEEQHREALAVVFVNGPIKGCRNFEAALKAGYAACGHSYSNNKVKGLKTFLDNKGMIRYENREYIYNPDFYY</sequence>
<accession>A0A1B1S8C8</accession>
<dbReference type="InterPro" id="IPR027417">
    <property type="entry name" value="P-loop_NTPase"/>
</dbReference>
<dbReference type="Gene3D" id="3.40.50.300">
    <property type="entry name" value="P-loop containing nucleotide triphosphate hydrolases"/>
    <property type="match status" value="1"/>
</dbReference>
<dbReference type="Pfam" id="PF13481">
    <property type="entry name" value="AAA_25"/>
    <property type="match status" value="1"/>
</dbReference>
<gene>
    <name evidence="1" type="ORF">A4V02_04490</name>
</gene>
<dbReference type="STRING" id="1796646.A4V02_04490"/>
<evidence type="ECO:0000313" key="1">
    <source>
        <dbReference type="EMBL" id="ANU63044.1"/>
    </source>
</evidence>
<organism evidence="1 2">
    <name type="scientific">Muribaculum intestinale</name>
    <dbReference type="NCBI Taxonomy" id="1796646"/>
    <lineage>
        <taxon>Bacteria</taxon>
        <taxon>Pseudomonadati</taxon>
        <taxon>Bacteroidota</taxon>
        <taxon>Bacteroidia</taxon>
        <taxon>Bacteroidales</taxon>
        <taxon>Muribaculaceae</taxon>
        <taxon>Muribaculum</taxon>
    </lineage>
</organism>
<keyword evidence="2" id="KW-1185">Reference proteome</keyword>
<dbReference type="RefSeq" id="WP_068960404.1">
    <property type="nucleotide sequence ID" value="NZ_CAJTAP010000047.1"/>
</dbReference>
<dbReference type="KEGG" id="pary:A4V02_04490"/>
<proteinExistence type="predicted"/>
<dbReference type="Proteomes" id="UP000186351">
    <property type="component" value="Chromosome"/>
</dbReference>
<dbReference type="EMBL" id="CP015402">
    <property type="protein sequence ID" value="ANU63044.1"/>
    <property type="molecule type" value="Genomic_DNA"/>
</dbReference>